<dbReference type="KEGG" id="hbs:IPV69_15940"/>
<dbReference type="RefSeq" id="WP_206290682.1">
    <property type="nucleotide sequence ID" value="NZ_CP063458.1"/>
</dbReference>
<protein>
    <submittedName>
        <fullName evidence="1">Sulfur carrier protein ThiS</fullName>
    </submittedName>
</protein>
<proteinExistence type="predicted"/>
<dbReference type="CDD" id="cd00565">
    <property type="entry name" value="Ubl_ThiS"/>
    <property type="match status" value="1"/>
</dbReference>
<dbReference type="PANTHER" id="PTHR34472">
    <property type="entry name" value="SULFUR CARRIER PROTEIN THIS"/>
    <property type="match status" value="1"/>
</dbReference>
<gene>
    <name evidence="1" type="primary">thiS</name>
    <name evidence="1" type="ORF">IPV69_15940</name>
</gene>
<dbReference type="InterPro" id="IPR003749">
    <property type="entry name" value="ThiS/MoaD-like"/>
</dbReference>
<reference evidence="1 2" key="1">
    <citation type="submission" date="2020-10" db="EMBL/GenBank/DDBJ databases">
        <title>Wide distribution of Phycisphaera-like planctomycetes from WD2101 soil group in peatlands and genome analysis of the first cultivated representative.</title>
        <authorList>
            <person name="Dedysh S.N."/>
            <person name="Beletsky A.V."/>
            <person name="Ivanova A."/>
            <person name="Kulichevskaya I.S."/>
            <person name="Suzina N.E."/>
            <person name="Philippov D.A."/>
            <person name="Rakitin A.L."/>
            <person name="Mardanov A.V."/>
            <person name="Ravin N.V."/>
        </authorList>
    </citation>
    <scope>NUCLEOTIDE SEQUENCE [LARGE SCALE GENOMIC DNA]</scope>
    <source>
        <strain evidence="1 2">M1803</strain>
    </source>
</reference>
<dbReference type="NCBIfam" id="TIGR01683">
    <property type="entry name" value="thiS"/>
    <property type="match status" value="1"/>
</dbReference>
<dbReference type="EMBL" id="CP063458">
    <property type="protein sequence ID" value="QOV87772.1"/>
    <property type="molecule type" value="Genomic_DNA"/>
</dbReference>
<dbReference type="AlphaFoldDB" id="A0A7M2WRJ4"/>
<accession>A0A7M2WRJ4</accession>
<dbReference type="SUPFAM" id="SSF54285">
    <property type="entry name" value="MoaD/ThiS"/>
    <property type="match status" value="1"/>
</dbReference>
<dbReference type="InterPro" id="IPR010035">
    <property type="entry name" value="Thi_S"/>
</dbReference>
<dbReference type="InterPro" id="IPR016155">
    <property type="entry name" value="Mopterin_synth/thiamin_S_b"/>
</dbReference>
<dbReference type="Proteomes" id="UP000593765">
    <property type="component" value="Chromosome"/>
</dbReference>
<dbReference type="InterPro" id="IPR012675">
    <property type="entry name" value="Beta-grasp_dom_sf"/>
</dbReference>
<sequence length="65" mass="7133">MKVTVNGDARDLPDGETIRALIARYQLEAGKVAVELNRRLLKSEKYDQALKDGDEVELVTFVGGG</sequence>
<organism evidence="1 2">
    <name type="scientific">Humisphaera borealis</name>
    <dbReference type="NCBI Taxonomy" id="2807512"/>
    <lineage>
        <taxon>Bacteria</taxon>
        <taxon>Pseudomonadati</taxon>
        <taxon>Planctomycetota</taxon>
        <taxon>Phycisphaerae</taxon>
        <taxon>Tepidisphaerales</taxon>
        <taxon>Tepidisphaeraceae</taxon>
        <taxon>Humisphaera</taxon>
    </lineage>
</organism>
<name>A0A7M2WRJ4_9BACT</name>
<dbReference type="Gene3D" id="3.10.20.30">
    <property type="match status" value="1"/>
</dbReference>
<dbReference type="PANTHER" id="PTHR34472:SF1">
    <property type="entry name" value="SULFUR CARRIER PROTEIN THIS"/>
    <property type="match status" value="1"/>
</dbReference>
<evidence type="ECO:0000313" key="2">
    <source>
        <dbReference type="Proteomes" id="UP000593765"/>
    </source>
</evidence>
<keyword evidence="2" id="KW-1185">Reference proteome</keyword>
<evidence type="ECO:0000313" key="1">
    <source>
        <dbReference type="EMBL" id="QOV87772.1"/>
    </source>
</evidence>
<dbReference type="Pfam" id="PF02597">
    <property type="entry name" value="ThiS"/>
    <property type="match status" value="1"/>
</dbReference>